<evidence type="ECO:0000313" key="2">
    <source>
        <dbReference type="EMBL" id="RUO34824.1"/>
    </source>
</evidence>
<dbReference type="InterPro" id="IPR029068">
    <property type="entry name" value="Glyas_Bleomycin-R_OHBP_Dase"/>
</dbReference>
<accession>A0A432WM40</accession>
<dbReference type="Gene3D" id="3.30.720.100">
    <property type="match status" value="1"/>
</dbReference>
<keyword evidence="3" id="KW-1185">Reference proteome</keyword>
<sequence length="305" mass="34575">MTASKQKIVPNLWFDNEAIEAAHFYCSIFPDSAITHTTTLHDTPSGDCDLVSFSLSGYSFMAISAGPLFKFNPSVSFMVNFDPLQDHDAKKRIDEVWAKLSEGGKVLMPIDKYPFSGRYGWIQDKYGLSWQLILTDPDAEVRPFIIPSLMFVGDVYAKAEEASDFYLATFNDSKRGELVRYPAGMEPDQEGTVMFTDFTLEGQWFAAMDSAREHGLAFNEAISFMVNCNDQSEIDSYWQTLSAVAEAEQCGWLKDKYGLSWQIVPSVLSEMMEDNDLARRDRVTQALLQMKKFDLAALHRAYEDR</sequence>
<dbReference type="PANTHER" id="PTHR33990">
    <property type="entry name" value="PROTEIN YJDN-RELATED"/>
    <property type="match status" value="1"/>
</dbReference>
<dbReference type="RefSeq" id="WP_126797861.1">
    <property type="nucleotide sequence ID" value="NZ_PIPO01000001.1"/>
</dbReference>
<dbReference type="InterPro" id="IPR028973">
    <property type="entry name" value="PhnB-like"/>
</dbReference>
<protein>
    <recommendedName>
        <fullName evidence="1">PhnB-like domain-containing protein</fullName>
    </recommendedName>
</protein>
<reference evidence="2 3" key="1">
    <citation type="journal article" date="2011" name="Front. Microbiol.">
        <title>Genomic signatures of strain selection and enhancement in Bacillus atrophaeus var. globigii, a historical biowarfare simulant.</title>
        <authorList>
            <person name="Gibbons H.S."/>
            <person name="Broomall S.M."/>
            <person name="McNew L.A."/>
            <person name="Daligault H."/>
            <person name="Chapman C."/>
            <person name="Bruce D."/>
            <person name="Karavis M."/>
            <person name="Krepps M."/>
            <person name="McGregor P.A."/>
            <person name="Hong C."/>
            <person name="Park K.H."/>
            <person name="Akmal A."/>
            <person name="Feldman A."/>
            <person name="Lin J.S."/>
            <person name="Chang W.E."/>
            <person name="Higgs B.W."/>
            <person name="Demirev P."/>
            <person name="Lindquist J."/>
            <person name="Liem A."/>
            <person name="Fochler E."/>
            <person name="Read T.D."/>
            <person name="Tapia R."/>
            <person name="Johnson S."/>
            <person name="Bishop-Lilly K.A."/>
            <person name="Detter C."/>
            <person name="Han C."/>
            <person name="Sozhamannan S."/>
            <person name="Rosenzweig C.N."/>
            <person name="Skowronski E.W."/>
        </authorList>
    </citation>
    <scope>NUCLEOTIDE SEQUENCE [LARGE SCALE GENOMIC DNA]</scope>
    <source>
        <strain evidence="2 3">Y4G10-17</strain>
    </source>
</reference>
<evidence type="ECO:0000313" key="3">
    <source>
        <dbReference type="Proteomes" id="UP000287823"/>
    </source>
</evidence>
<feature type="domain" description="PhnB-like" evidence="1">
    <location>
        <begin position="6"/>
        <end position="133"/>
    </location>
</feature>
<organism evidence="2 3">
    <name type="scientific">Aliidiomarina soli</name>
    <dbReference type="NCBI Taxonomy" id="1928574"/>
    <lineage>
        <taxon>Bacteria</taxon>
        <taxon>Pseudomonadati</taxon>
        <taxon>Pseudomonadota</taxon>
        <taxon>Gammaproteobacteria</taxon>
        <taxon>Alteromonadales</taxon>
        <taxon>Idiomarinaceae</taxon>
        <taxon>Aliidiomarina</taxon>
    </lineage>
</organism>
<dbReference type="Gene3D" id="3.10.180.10">
    <property type="entry name" value="2,3-Dihydroxybiphenyl 1,2-Dioxygenase, domain 1"/>
    <property type="match status" value="1"/>
</dbReference>
<gene>
    <name evidence="2" type="ORF">CWE14_02165</name>
</gene>
<dbReference type="Pfam" id="PF06983">
    <property type="entry name" value="3-dmu-9_3-mt"/>
    <property type="match status" value="2"/>
</dbReference>
<dbReference type="SUPFAM" id="SSF54593">
    <property type="entry name" value="Glyoxalase/Bleomycin resistance protein/Dihydroxybiphenyl dioxygenase"/>
    <property type="match status" value="2"/>
</dbReference>
<name>A0A432WM40_9GAMM</name>
<proteinExistence type="predicted"/>
<dbReference type="EMBL" id="PIPO01000001">
    <property type="protein sequence ID" value="RUO34824.1"/>
    <property type="molecule type" value="Genomic_DNA"/>
</dbReference>
<feature type="domain" description="PhnB-like" evidence="1">
    <location>
        <begin position="145"/>
        <end position="264"/>
    </location>
</feature>
<dbReference type="Proteomes" id="UP000287823">
    <property type="component" value="Unassembled WGS sequence"/>
</dbReference>
<comment type="caution">
    <text evidence="2">The sequence shown here is derived from an EMBL/GenBank/DDBJ whole genome shotgun (WGS) entry which is preliminary data.</text>
</comment>
<dbReference type="CDD" id="cd06588">
    <property type="entry name" value="PhnB_like"/>
    <property type="match status" value="2"/>
</dbReference>
<dbReference type="AlphaFoldDB" id="A0A432WM40"/>
<dbReference type="Gene3D" id="3.30.720.110">
    <property type="match status" value="1"/>
</dbReference>
<evidence type="ECO:0000259" key="1">
    <source>
        <dbReference type="Pfam" id="PF06983"/>
    </source>
</evidence>